<evidence type="ECO:0000313" key="1">
    <source>
        <dbReference type="EMBL" id="KAI0513501.1"/>
    </source>
</evidence>
<dbReference type="AlphaFoldDB" id="A0A8T3BJN5"/>
<dbReference type="Proteomes" id="UP000829196">
    <property type="component" value="Unassembled WGS sequence"/>
</dbReference>
<name>A0A8T3BJN5_DENNO</name>
<reference evidence="1" key="1">
    <citation type="journal article" date="2022" name="Front. Genet.">
        <title>Chromosome-Scale Assembly of the Dendrobium nobile Genome Provides Insights Into the Molecular Mechanism of the Biosynthesis of the Medicinal Active Ingredient of Dendrobium.</title>
        <authorList>
            <person name="Xu Q."/>
            <person name="Niu S.-C."/>
            <person name="Li K.-L."/>
            <person name="Zheng P.-J."/>
            <person name="Zhang X.-J."/>
            <person name="Jia Y."/>
            <person name="Liu Y."/>
            <person name="Niu Y.-X."/>
            <person name="Yu L.-H."/>
            <person name="Chen D.-F."/>
            <person name="Zhang G.-Q."/>
        </authorList>
    </citation>
    <scope>NUCLEOTIDE SEQUENCE</scope>
    <source>
        <tissue evidence="1">Leaf</tissue>
    </source>
</reference>
<dbReference type="EMBL" id="JAGYWB010000008">
    <property type="protein sequence ID" value="KAI0513501.1"/>
    <property type="molecule type" value="Genomic_DNA"/>
</dbReference>
<comment type="caution">
    <text evidence="1">The sequence shown here is derived from an EMBL/GenBank/DDBJ whole genome shotgun (WGS) entry which is preliminary data.</text>
</comment>
<evidence type="ECO:0000313" key="2">
    <source>
        <dbReference type="Proteomes" id="UP000829196"/>
    </source>
</evidence>
<gene>
    <name evidence="1" type="ORF">KFK09_009525</name>
</gene>
<accession>A0A8T3BJN5</accession>
<sequence length="146" mass="16760">MDGSLPHREVVKRVCCKGFSALLWVQKESHYWCRDCTSSFSSFVAVRLLPFACRIGSYDVLIGSNDDVLESLKERPCLETLEALQKFLCLMTFGRMTRSRIKVSWRKCLPSRYGNFGSRILVTTRMDSIAMMIANALKRRGKYLGF</sequence>
<keyword evidence="2" id="KW-1185">Reference proteome</keyword>
<organism evidence="1 2">
    <name type="scientific">Dendrobium nobile</name>
    <name type="common">Orchid</name>
    <dbReference type="NCBI Taxonomy" id="94219"/>
    <lineage>
        <taxon>Eukaryota</taxon>
        <taxon>Viridiplantae</taxon>
        <taxon>Streptophyta</taxon>
        <taxon>Embryophyta</taxon>
        <taxon>Tracheophyta</taxon>
        <taxon>Spermatophyta</taxon>
        <taxon>Magnoliopsida</taxon>
        <taxon>Liliopsida</taxon>
        <taxon>Asparagales</taxon>
        <taxon>Orchidaceae</taxon>
        <taxon>Epidendroideae</taxon>
        <taxon>Malaxideae</taxon>
        <taxon>Dendrobiinae</taxon>
        <taxon>Dendrobium</taxon>
    </lineage>
</organism>
<proteinExistence type="predicted"/>
<protein>
    <submittedName>
        <fullName evidence="1">Uncharacterized protein</fullName>
    </submittedName>
</protein>